<comment type="caution">
    <text evidence="1">The sequence shown here is derived from an EMBL/GenBank/DDBJ whole genome shotgun (WGS) entry which is preliminary data.</text>
</comment>
<sequence>MDRVTEVVEGGGGGDAEEEVLGAVGEDEVAGGGAVHEREVLERLVRGLLEVQALGQGAVGGPGEEAVAVEVVDALMRGVGGDVRGSSHHSHRSH</sequence>
<dbReference type="EMBL" id="BAAAIZ010000053">
    <property type="protein sequence ID" value="GAA1426899.1"/>
    <property type="molecule type" value="Genomic_DNA"/>
</dbReference>
<evidence type="ECO:0000313" key="1">
    <source>
        <dbReference type="EMBL" id="GAA1426899.1"/>
    </source>
</evidence>
<protein>
    <submittedName>
        <fullName evidence="1">Uncharacterized protein</fullName>
    </submittedName>
</protein>
<gene>
    <name evidence="1" type="ORF">GCM10009601_36980</name>
</gene>
<name>A0ABN1Z259_9ACTN</name>
<dbReference type="Proteomes" id="UP001500973">
    <property type="component" value="Unassembled WGS sequence"/>
</dbReference>
<organism evidence="1 2">
    <name type="scientific">Streptomyces thermospinosisporus</name>
    <dbReference type="NCBI Taxonomy" id="161482"/>
    <lineage>
        <taxon>Bacteria</taxon>
        <taxon>Bacillati</taxon>
        <taxon>Actinomycetota</taxon>
        <taxon>Actinomycetes</taxon>
        <taxon>Kitasatosporales</taxon>
        <taxon>Streptomycetaceae</taxon>
        <taxon>Streptomyces</taxon>
    </lineage>
</organism>
<reference evidence="1 2" key="1">
    <citation type="journal article" date="2019" name="Int. J. Syst. Evol. Microbiol.">
        <title>The Global Catalogue of Microorganisms (GCM) 10K type strain sequencing project: providing services to taxonomists for standard genome sequencing and annotation.</title>
        <authorList>
            <consortium name="The Broad Institute Genomics Platform"/>
            <consortium name="The Broad Institute Genome Sequencing Center for Infectious Disease"/>
            <person name="Wu L."/>
            <person name="Ma J."/>
        </authorList>
    </citation>
    <scope>NUCLEOTIDE SEQUENCE [LARGE SCALE GENOMIC DNA]</scope>
    <source>
        <strain evidence="1 2">JCM 11756</strain>
    </source>
</reference>
<accession>A0ABN1Z259</accession>
<proteinExistence type="predicted"/>
<evidence type="ECO:0000313" key="2">
    <source>
        <dbReference type="Proteomes" id="UP001500973"/>
    </source>
</evidence>
<keyword evidence="2" id="KW-1185">Reference proteome</keyword>